<dbReference type="Pfam" id="PF02687">
    <property type="entry name" value="FtsX"/>
    <property type="match status" value="2"/>
</dbReference>
<keyword evidence="3 8" id="KW-0812">Transmembrane</keyword>
<feature type="domain" description="MacB-like periplasmic core" evidence="10">
    <location>
        <begin position="17"/>
        <end position="232"/>
    </location>
</feature>
<feature type="transmembrane region" description="Helical" evidence="8">
    <location>
        <begin position="384"/>
        <end position="408"/>
    </location>
</feature>
<evidence type="ECO:0008006" key="13">
    <source>
        <dbReference type="Google" id="ProtNLM"/>
    </source>
</evidence>
<gene>
    <name evidence="11" type="ORF">HMPREF9156_00518</name>
</gene>
<dbReference type="OrthoDB" id="9780560at2"/>
<feature type="domain" description="MacB-like periplasmic core" evidence="10">
    <location>
        <begin position="628"/>
        <end position="832"/>
    </location>
</feature>
<evidence type="ECO:0000259" key="9">
    <source>
        <dbReference type="Pfam" id="PF02687"/>
    </source>
</evidence>
<dbReference type="InterPro" id="IPR003838">
    <property type="entry name" value="ABC3_permease_C"/>
</dbReference>
<comment type="subcellular location">
    <subcellularLocation>
        <location evidence="1">Cell membrane</location>
        <topology evidence="1">Multi-pass membrane protein</topology>
    </subcellularLocation>
</comment>
<protein>
    <recommendedName>
        <fullName evidence="13">ABC3 transporter permease protein domain-containing protein</fullName>
    </recommendedName>
</protein>
<evidence type="ECO:0000256" key="4">
    <source>
        <dbReference type="ARBA" id="ARBA00022989"/>
    </source>
</evidence>
<feature type="transmembrane region" description="Helical" evidence="8">
    <location>
        <begin position="530"/>
        <end position="552"/>
    </location>
</feature>
<dbReference type="GO" id="GO:0005886">
    <property type="term" value="C:plasma membrane"/>
    <property type="evidence" value="ECO:0007669"/>
    <property type="project" value="UniProtKB-SubCell"/>
</dbReference>
<feature type="compositionally biased region" description="Low complexity" evidence="7">
    <location>
        <begin position="238"/>
        <end position="290"/>
    </location>
</feature>
<feature type="transmembrane region" description="Helical" evidence="8">
    <location>
        <begin position="483"/>
        <end position="501"/>
    </location>
</feature>
<keyword evidence="2" id="KW-1003">Cell membrane</keyword>
<dbReference type="PANTHER" id="PTHR30572:SF4">
    <property type="entry name" value="ABC TRANSPORTER PERMEASE YTRF"/>
    <property type="match status" value="1"/>
</dbReference>
<evidence type="ECO:0000256" key="1">
    <source>
        <dbReference type="ARBA" id="ARBA00004651"/>
    </source>
</evidence>
<evidence type="ECO:0000256" key="2">
    <source>
        <dbReference type="ARBA" id="ARBA00022475"/>
    </source>
</evidence>
<evidence type="ECO:0000256" key="8">
    <source>
        <dbReference type="SAM" id="Phobius"/>
    </source>
</evidence>
<name>J0WZR5_9BIFI</name>
<dbReference type="STRING" id="857290.HMPREF9156_00518"/>
<keyword evidence="4 8" id="KW-1133">Transmembrane helix</keyword>
<dbReference type="InterPro" id="IPR025857">
    <property type="entry name" value="MacB_PCD"/>
</dbReference>
<dbReference type="AlphaFoldDB" id="J0WZR5"/>
<comment type="similarity">
    <text evidence="6">Belongs to the ABC-4 integral membrane protein family.</text>
</comment>
<dbReference type="HOGENOM" id="CLU_012341_1_0_11"/>
<feature type="transmembrane region" description="Helical" evidence="8">
    <location>
        <begin position="628"/>
        <end position="647"/>
    </location>
</feature>
<evidence type="ECO:0000256" key="5">
    <source>
        <dbReference type="ARBA" id="ARBA00023136"/>
    </source>
</evidence>
<sequence>MFTIGFRDARSHFTRFIMSIIAIALGTAFIVGSFSFRNMLEDQLAAAYASSSEGDVYVRGADKAEGSSASFGSLASSSANYNTVSEKLVSEIKKTPGVATAFALTTVSGTALVGRNEEVVTSGTAGVTTVSMAKDATWRSTRFTSGTYPKGLEQIALLKATADAAGLKTGDSTTFVYPSGPKKVKVSGIFTLDEVAQGTLFVGIDPSTAREETAYMLTGGATSKQASDAAAQAAAASSASGTGGSSVSASGSPASAPSPSSSPSAGVKKNSSAGSGLSSAQARRSAAQQKELQERRLREAREQAERKRQEAIDSANEYVTSITVYGDTNNGKPLTQSQQEALAQKIGSQIKNAPANSGKHKASAVTGDTLRSEQKDSINDTMGFVQPMILIFAFIALFVGTFIIANTFSMIVRESMRGYALLRSVGASPSQVFSTVIIQALMMGVVGSVIGVLLGWGMIALISAGLARFGFAMSGSSIPGFDAVGTAFAVGLIISLIGAALPARRAALAPPIQAMNETVNPQKPTRLRGWLGLAMMVIGALFWWFAAARAMYSGKAGEGPTPVRWLNSLPADVALGIGAGFVVLSVIIITPSLVVPAQKVLGAIPQLLFPVSGKLASRNLDRSKRRTANTAAALFVGLAIVSCVGTLTSSITASTAGIVDNGMKSDFVVRSQVLTSPLPSDLKADLEKVGGVKSVTSMNLVTNVKYDGKELSGMGSRSVNVSGNYFRDVMDVHMVSGTADSAVNRGELVVGKTLADNNKWKVGQTLTLSTAEGETKARVGAITDSTEFSYVVFLPKAVTEKLSKTTAEHTTVMYVTAKPGTDLNAVQKRIKEKVKKYYVISVLNKEEFKSTIATMINGIMVIIYALLALSIIIAVFGVVNTMALSISERTREIGLLRAIGTGNGQVRGMIAIEAVMISVLGTVLGIITGVAAGAVVQKVYTDNGLGTLDIPWQQILVFLGLSVVIGLIASLWPARSALKIPVLNAVSDE</sequence>
<feature type="transmembrane region" description="Helical" evidence="8">
    <location>
        <begin position="908"/>
        <end position="935"/>
    </location>
</feature>
<dbReference type="PANTHER" id="PTHR30572">
    <property type="entry name" value="MEMBRANE COMPONENT OF TRANSPORTER-RELATED"/>
    <property type="match status" value="1"/>
</dbReference>
<comment type="caution">
    <text evidence="11">The sequence shown here is derived from an EMBL/GenBank/DDBJ whole genome shotgun (WGS) entry which is preliminary data.</text>
</comment>
<dbReference type="InterPro" id="IPR050250">
    <property type="entry name" value="Macrolide_Exporter_MacB"/>
</dbReference>
<dbReference type="EMBL" id="AGZS01000002">
    <property type="protein sequence ID" value="EJD65074.1"/>
    <property type="molecule type" value="Genomic_DNA"/>
</dbReference>
<evidence type="ECO:0000313" key="11">
    <source>
        <dbReference type="EMBL" id="EJD65074.1"/>
    </source>
</evidence>
<keyword evidence="12" id="KW-1185">Reference proteome</keyword>
<keyword evidence="5 8" id="KW-0472">Membrane</keyword>
<evidence type="ECO:0000256" key="3">
    <source>
        <dbReference type="ARBA" id="ARBA00022692"/>
    </source>
</evidence>
<feature type="transmembrane region" description="Helical" evidence="8">
    <location>
        <begin position="12"/>
        <end position="36"/>
    </location>
</feature>
<feature type="domain" description="ABC3 transporter permease C-terminal" evidence="9">
    <location>
        <begin position="391"/>
        <end position="507"/>
    </location>
</feature>
<feature type="transmembrane region" description="Helical" evidence="8">
    <location>
        <begin position="573"/>
        <end position="594"/>
    </location>
</feature>
<feature type="domain" description="ABC3 transporter permease C-terminal" evidence="9">
    <location>
        <begin position="865"/>
        <end position="981"/>
    </location>
</feature>
<feature type="region of interest" description="Disordered" evidence="7">
    <location>
        <begin position="238"/>
        <end position="312"/>
    </location>
</feature>
<accession>J0WZR5</accession>
<feature type="compositionally biased region" description="Basic and acidic residues" evidence="7">
    <location>
        <begin position="291"/>
        <end position="311"/>
    </location>
</feature>
<evidence type="ECO:0000256" key="6">
    <source>
        <dbReference type="ARBA" id="ARBA00038076"/>
    </source>
</evidence>
<proteinExistence type="inferred from homology"/>
<dbReference type="RefSeq" id="WP_007147585.1">
    <property type="nucleotide sequence ID" value="NZ_AKCI01000001.1"/>
</dbReference>
<evidence type="ECO:0000259" key="10">
    <source>
        <dbReference type="Pfam" id="PF12704"/>
    </source>
</evidence>
<dbReference type="eggNOG" id="COG3127">
    <property type="taxonomic scope" value="Bacteria"/>
</dbReference>
<dbReference type="eggNOG" id="COG4591">
    <property type="taxonomic scope" value="Bacteria"/>
</dbReference>
<feature type="transmembrane region" description="Helical" evidence="8">
    <location>
        <begin position="448"/>
        <end position="471"/>
    </location>
</feature>
<feature type="transmembrane region" description="Helical" evidence="8">
    <location>
        <begin position="955"/>
        <end position="974"/>
    </location>
</feature>
<dbReference type="Proteomes" id="UP000006415">
    <property type="component" value="Unassembled WGS sequence"/>
</dbReference>
<organism evidence="11 12">
    <name type="scientific">Scardovia wiggsiae F0424</name>
    <dbReference type="NCBI Taxonomy" id="857290"/>
    <lineage>
        <taxon>Bacteria</taxon>
        <taxon>Bacillati</taxon>
        <taxon>Actinomycetota</taxon>
        <taxon>Actinomycetes</taxon>
        <taxon>Bifidobacteriales</taxon>
        <taxon>Bifidobacteriaceae</taxon>
        <taxon>Scardovia</taxon>
    </lineage>
</organism>
<reference evidence="11 12" key="1">
    <citation type="submission" date="2012-01" db="EMBL/GenBank/DDBJ databases">
        <title>The Genome Sequence of Scardovia wiggsiae F0424.</title>
        <authorList>
            <consortium name="The Broad Institute Genome Sequencing Platform"/>
            <person name="Earl A."/>
            <person name="Ward D."/>
            <person name="Feldgarden M."/>
            <person name="Gevers D."/>
            <person name="Izard J."/>
            <person name="Ganesan A."/>
            <person name="Baranova O.V."/>
            <person name="Blanton J.M."/>
            <person name="Tanner A.C."/>
            <person name="Mathney J."/>
            <person name="Dewhirst F.E."/>
            <person name="Young S.K."/>
            <person name="Zeng Q."/>
            <person name="Gargeya S."/>
            <person name="Fitzgerald M."/>
            <person name="Haas B."/>
            <person name="Abouelleil A."/>
            <person name="Alvarado L."/>
            <person name="Arachchi H.M."/>
            <person name="Berlin A."/>
            <person name="Chapman S.B."/>
            <person name="Gearin G."/>
            <person name="Goldberg J."/>
            <person name="Griggs A."/>
            <person name="Gujja S."/>
            <person name="Hansen M."/>
            <person name="Heiman D."/>
            <person name="Howarth C."/>
            <person name="Larimer J."/>
            <person name="Lui A."/>
            <person name="MacDonald P.J.P."/>
            <person name="McCowen C."/>
            <person name="Montmayeur A."/>
            <person name="Murphy C."/>
            <person name="Neiman D."/>
            <person name="Pearson M."/>
            <person name="Priest M."/>
            <person name="Roberts A."/>
            <person name="Saif S."/>
            <person name="Shea T."/>
            <person name="Sisk P."/>
            <person name="Stolte C."/>
            <person name="Sykes S."/>
            <person name="Wortman J."/>
            <person name="Nusbaum C."/>
            <person name="Birren B."/>
        </authorList>
    </citation>
    <scope>NUCLEOTIDE SEQUENCE [LARGE SCALE GENOMIC DNA]</scope>
    <source>
        <strain evidence="11 12">F0424</strain>
    </source>
</reference>
<evidence type="ECO:0000313" key="12">
    <source>
        <dbReference type="Proteomes" id="UP000006415"/>
    </source>
</evidence>
<evidence type="ECO:0000256" key="7">
    <source>
        <dbReference type="SAM" id="MobiDB-lite"/>
    </source>
</evidence>
<feature type="transmembrane region" description="Helical" evidence="8">
    <location>
        <begin position="861"/>
        <end position="887"/>
    </location>
</feature>
<dbReference type="Pfam" id="PF12704">
    <property type="entry name" value="MacB_PCD"/>
    <property type="match status" value="2"/>
</dbReference>
<dbReference type="GO" id="GO:0022857">
    <property type="term" value="F:transmembrane transporter activity"/>
    <property type="evidence" value="ECO:0007669"/>
    <property type="project" value="TreeGrafter"/>
</dbReference>